<sequence>MSLKNTCLKLFSLVILISLSSNHVMASQKGKASTNASPKIVNIINFIRECEPRSKEITNDVLYETVYNQVKQLSQYDLPGTFLLQYDALIIPRYQKLLKNEMVRGSEVGAWWEITQPHVEAAGLTWRGRYSWDWHANVGFSTGYSPVEREKLVDVYMEKFKEIFGKYPASVGSWFIDAHTLSYMYDKYGIVASCNCKDQLGTDGYTLWGGYWNQAYYPSKENAYMPAQNKKNQIPVPIFRMLGSDPITQYDNGIGGHIQGVVSLEPVYPESGGDRCWIEWFFDAIFNEPCLAFNYTQAGQENSFTWNAMKKGLNVQIPLLDSLRKKGKIRIETLEESGKWFKENFRETPSTAVTVTKDFKNNGRKTVWFNSRYYRANLLWDNGTFYFRDIHIFDERYPSDYFKKAGTSTQCIYTTLPIVDGFQWSNSKILAGLYFQHVGSNGKEKNMCFSDPEVKELSKDVLQVSCEAESGEKIHILFYEDHFEITNTSKSKNNSWALQLITAPDAQLPFTSLNKKEIKAELKGFPYQLKCSKGDIYWPNNHNYRFIPQNETIKVDCSIRK</sequence>
<comment type="caution">
    <text evidence="2">The sequence shown here is derived from an EMBL/GenBank/DDBJ whole genome shotgun (WGS) entry which is preliminary data.</text>
</comment>
<evidence type="ECO:0000313" key="2">
    <source>
        <dbReference type="EMBL" id="MCP9612075.1"/>
    </source>
</evidence>
<dbReference type="EMBL" id="JANDHW010000007">
    <property type="protein sequence ID" value="MCP9612075.1"/>
    <property type="molecule type" value="Genomic_DNA"/>
</dbReference>
<keyword evidence="1" id="KW-0732">Signal</keyword>
<feature type="chain" id="PRO_5045798927" evidence="1">
    <location>
        <begin position="27"/>
        <end position="561"/>
    </location>
</feature>
<reference evidence="2 3" key="1">
    <citation type="submission" date="2022-07" db="EMBL/GenBank/DDBJ databases">
        <title>Fecal culturing of patients with breast cancer.</title>
        <authorList>
            <person name="Teng N.M.Y."/>
            <person name="Kiu R."/>
            <person name="Evans R."/>
            <person name="Baker D.J."/>
            <person name="Zenner C."/>
            <person name="Robinson S.D."/>
            <person name="Hall L.J."/>
        </authorList>
    </citation>
    <scope>NUCLEOTIDE SEQUENCE [LARGE SCALE GENOMIC DNA]</scope>
    <source>
        <strain evidence="2 3">LH1063</strain>
    </source>
</reference>
<dbReference type="Proteomes" id="UP001205603">
    <property type="component" value="Unassembled WGS sequence"/>
</dbReference>
<name>A0ABT1MHG6_9BACT</name>
<dbReference type="RefSeq" id="WP_255027321.1">
    <property type="nucleotide sequence ID" value="NZ_JANDHW010000007.1"/>
</dbReference>
<gene>
    <name evidence="2" type="ORF">NMU02_08225</name>
</gene>
<proteinExistence type="predicted"/>
<dbReference type="Gene3D" id="3.20.20.510">
    <property type="entry name" value="Uncharacterised protein PF12979, DUF3863"/>
    <property type="match status" value="1"/>
</dbReference>
<evidence type="ECO:0000256" key="1">
    <source>
        <dbReference type="SAM" id="SignalP"/>
    </source>
</evidence>
<accession>A0ABT1MHG6</accession>
<keyword evidence="3" id="KW-1185">Reference proteome</keyword>
<organism evidence="2 3">
    <name type="scientific">Coprobacter tertius</name>
    <dbReference type="NCBI Taxonomy" id="2944915"/>
    <lineage>
        <taxon>Bacteria</taxon>
        <taxon>Pseudomonadati</taxon>
        <taxon>Bacteroidota</taxon>
        <taxon>Bacteroidia</taxon>
        <taxon>Bacteroidales</taxon>
        <taxon>Barnesiellaceae</taxon>
        <taxon>Coprobacter</taxon>
    </lineage>
</organism>
<evidence type="ECO:0000313" key="3">
    <source>
        <dbReference type="Proteomes" id="UP001205603"/>
    </source>
</evidence>
<protein>
    <submittedName>
        <fullName evidence="2">Uncharacterized protein</fullName>
    </submittedName>
</protein>
<feature type="signal peptide" evidence="1">
    <location>
        <begin position="1"/>
        <end position="26"/>
    </location>
</feature>